<organism evidence="3">
    <name type="scientific">Triticum urartu</name>
    <name type="common">Red wild einkorn</name>
    <name type="synonym">Crithodium urartu</name>
    <dbReference type="NCBI Taxonomy" id="4572"/>
    <lineage>
        <taxon>Eukaryota</taxon>
        <taxon>Viridiplantae</taxon>
        <taxon>Streptophyta</taxon>
        <taxon>Embryophyta</taxon>
        <taxon>Tracheophyta</taxon>
        <taxon>Spermatophyta</taxon>
        <taxon>Magnoliopsida</taxon>
        <taxon>Liliopsida</taxon>
        <taxon>Poales</taxon>
        <taxon>Poaceae</taxon>
        <taxon>BOP clade</taxon>
        <taxon>Pooideae</taxon>
        <taxon>Triticodae</taxon>
        <taxon>Triticeae</taxon>
        <taxon>Triticinae</taxon>
        <taxon>Triticum</taxon>
    </lineage>
</organism>
<evidence type="ECO:0000256" key="1">
    <source>
        <dbReference type="SAM" id="Coils"/>
    </source>
</evidence>
<reference evidence="3" key="1">
    <citation type="journal article" date="2013" name="Nature">
        <title>Draft genome of the wheat A-genome progenitor Triticum urartu.</title>
        <authorList>
            <person name="Ling H.Q."/>
            <person name="Zhao S."/>
            <person name="Liu D."/>
            <person name="Wang J."/>
            <person name="Sun H."/>
            <person name="Zhang C."/>
            <person name="Fan H."/>
            <person name="Li D."/>
            <person name="Dong L."/>
            <person name="Tao Y."/>
            <person name="Gao C."/>
            <person name="Wu H."/>
            <person name="Li Y."/>
            <person name="Cui Y."/>
            <person name="Guo X."/>
            <person name="Zheng S."/>
            <person name="Wang B."/>
            <person name="Yu K."/>
            <person name="Liang Q."/>
            <person name="Yang W."/>
            <person name="Lou X."/>
            <person name="Chen J."/>
            <person name="Feng M."/>
            <person name="Jian J."/>
            <person name="Zhang X."/>
            <person name="Luo G."/>
            <person name="Jiang Y."/>
            <person name="Liu J."/>
            <person name="Wang Z."/>
            <person name="Sha Y."/>
            <person name="Zhang B."/>
            <person name="Wu H."/>
            <person name="Tang D."/>
            <person name="Shen Q."/>
            <person name="Xue P."/>
            <person name="Zou S."/>
            <person name="Wang X."/>
            <person name="Liu X."/>
            <person name="Wang F."/>
            <person name="Yang Y."/>
            <person name="An X."/>
            <person name="Dong Z."/>
            <person name="Zhang K."/>
            <person name="Zhang X."/>
            <person name="Luo M.C."/>
            <person name="Dvorak J."/>
            <person name="Tong Y."/>
            <person name="Wang J."/>
            <person name="Yang H."/>
            <person name="Li Z."/>
            <person name="Wang D."/>
            <person name="Zhang A."/>
            <person name="Wang J."/>
        </authorList>
    </citation>
    <scope>NUCLEOTIDE SEQUENCE</scope>
</reference>
<evidence type="ECO:0000256" key="2">
    <source>
        <dbReference type="SAM" id="MobiDB-lite"/>
    </source>
</evidence>
<feature type="compositionally biased region" description="Basic and acidic residues" evidence="2">
    <location>
        <begin position="107"/>
        <end position="117"/>
    </location>
</feature>
<feature type="compositionally biased region" description="Acidic residues" evidence="2">
    <location>
        <begin position="28"/>
        <end position="37"/>
    </location>
</feature>
<feature type="region of interest" description="Disordered" evidence="2">
    <location>
        <begin position="23"/>
        <end position="131"/>
    </location>
</feature>
<keyword evidence="1" id="KW-0175">Coiled coil</keyword>
<protein>
    <submittedName>
        <fullName evidence="3">Uncharacterized protein</fullName>
    </submittedName>
</protein>
<dbReference type="OMA" id="DEANAWC"/>
<dbReference type="AlphaFoldDB" id="M7ZKA2"/>
<sequence length="226" mass="25297">MATTAADVPDDFKKWWETFNNGVAVDQGQDDDEDGTDSDSGFEQGQQQQEENAGEETASEAHAPAGREGAAGDCDEEGVSEDSRFPREGELQGRNIEGDAKLNTPRASEDEAEHVSEDSYVQIGGGLQGMKRTATAERYEPQATGNEIQNEEGQEHSSFIMSRTHQRLELELHFKTEENKSLKKQNEELRAENEYYRKTLYELWLLRNGFAAEHEDVCAALDLFSL</sequence>
<evidence type="ECO:0000313" key="3">
    <source>
        <dbReference type="EMBL" id="EMS60041.1"/>
    </source>
</evidence>
<feature type="compositionally biased region" description="Basic and acidic residues" evidence="2">
    <location>
        <begin position="81"/>
        <end position="100"/>
    </location>
</feature>
<gene>
    <name evidence="3" type="ORF">TRIUR3_01033</name>
</gene>
<feature type="compositionally biased region" description="Low complexity" evidence="2">
    <location>
        <begin position="38"/>
        <end position="51"/>
    </location>
</feature>
<proteinExistence type="predicted"/>
<feature type="coiled-coil region" evidence="1">
    <location>
        <begin position="165"/>
        <end position="199"/>
    </location>
</feature>
<name>M7ZKA2_TRIUA</name>
<dbReference type="EMBL" id="KD114022">
    <property type="protein sequence ID" value="EMS60041.1"/>
    <property type="molecule type" value="Genomic_DNA"/>
</dbReference>
<accession>M7ZKA2</accession>